<gene>
    <name evidence="1" type="ORF">A2866_03875</name>
</gene>
<dbReference type="Proteomes" id="UP000177026">
    <property type="component" value="Unassembled WGS sequence"/>
</dbReference>
<dbReference type="EMBL" id="MFZI01000014">
    <property type="protein sequence ID" value="OGK21616.1"/>
    <property type="molecule type" value="Genomic_DNA"/>
</dbReference>
<organism evidence="1 2">
    <name type="scientific">Candidatus Roizmanbacteria bacterium RIFCSPHIGHO2_01_FULL_39_8</name>
    <dbReference type="NCBI Taxonomy" id="1802033"/>
    <lineage>
        <taxon>Bacteria</taxon>
        <taxon>Candidatus Roizmaniibacteriota</taxon>
    </lineage>
</organism>
<dbReference type="Gene3D" id="3.40.1520.10">
    <property type="entry name" value="Ta1353-like"/>
    <property type="match status" value="1"/>
</dbReference>
<protein>
    <recommendedName>
        <fullName evidence="3">Adenosine monophosphate-protein transferase</fullName>
    </recommendedName>
</protein>
<evidence type="ECO:0008006" key="3">
    <source>
        <dbReference type="Google" id="ProtNLM"/>
    </source>
</evidence>
<accession>A0A1F7GSL9</accession>
<dbReference type="InterPro" id="IPR036902">
    <property type="entry name" value="Ta1353-like_sf"/>
</dbReference>
<dbReference type="Pfam" id="PF04008">
    <property type="entry name" value="Adenosine_kin"/>
    <property type="match status" value="1"/>
</dbReference>
<dbReference type="AlphaFoldDB" id="A0A1F7GSL9"/>
<dbReference type="PANTHER" id="PTHR36155">
    <property type="entry name" value="BLL5354 PROTEIN"/>
    <property type="match status" value="1"/>
</dbReference>
<evidence type="ECO:0000313" key="1">
    <source>
        <dbReference type="EMBL" id="OGK21616.1"/>
    </source>
</evidence>
<comment type="caution">
    <text evidence="1">The sequence shown here is derived from an EMBL/GenBank/DDBJ whole genome shotgun (WGS) entry which is preliminary data.</text>
</comment>
<evidence type="ECO:0000313" key="2">
    <source>
        <dbReference type="Proteomes" id="UP000177026"/>
    </source>
</evidence>
<name>A0A1F7GSL9_9BACT</name>
<reference evidence="1 2" key="1">
    <citation type="journal article" date="2016" name="Nat. Commun.">
        <title>Thousands of microbial genomes shed light on interconnected biogeochemical processes in an aquifer system.</title>
        <authorList>
            <person name="Anantharaman K."/>
            <person name="Brown C.T."/>
            <person name="Hug L.A."/>
            <person name="Sharon I."/>
            <person name="Castelle C.J."/>
            <person name="Probst A.J."/>
            <person name="Thomas B.C."/>
            <person name="Singh A."/>
            <person name="Wilkins M.J."/>
            <person name="Karaoz U."/>
            <person name="Brodie E.L."/>
            <person name="Williams K.H."/>
            <person name="Hubbard S.S."/>
            <person name="Banfield J.F."/>
        </authorList>
    </citation>
    <scope>NUCLEOTIDE SEQUENCE [LARGE SCALE GENOMIC DNA]</scope>
</reference>
<dbReference type="PANTHER" id="PTHR36155:SF1">
    <property type="entry name" value="BLL5354 PROTEIN"/>
    <property type="match status" value="1"/>
</dbReference>
<proteinExistence type="predicted"/>
<dbReference type="SUPFAM" id="SSF103165">
    <property type="entry name" value="Ta1353-like"/>
    <property type="match status" value="1"/>
</dbReference>
<sequence>MKLEAIPIKKPAEINFILAQSHFIKTVEDVHETLVEAVPGIQFGLSFCEASGPRTIRTSGTDKEMIKLAVDNAKRVGCGHALFIFLKNAFPINVLNRIKTISEVVGIYCATANPTEVVVAESKQGRGIMGVIDGGSPAGVEKEEEVKERKELLRKFGYKL</sequence>
<dbReference type="InterPro" id="IPR007153">
    <property type="entry name" value="Adenosine_kinase"/>
</dbReference>